<evidence type="ECO:0008006" key="3">
    <source>
        <dbReference type="Google" id="ProtNLM"/>
    </source>
</evidence>
<reference evidence="1 2" key="1">
    <citation type="submission" date="2016-08" db="EMBL/GenBank/DDBJ databases">
        <authorList>
            <person name="Seilhamer J.J."/>
        </authorList>
    </citation>
    <scope>NUCLEOTIDE SEQUENCE [LARGE SCALE GENOMIC DNA]</scope>
    <source>
        <strain evidence="1 2">PH27A</strain>
    </source>
</reference>
<organism evidence="1 2">
    <name type="scientific">Terasakiispira papahanaumokuakeensis</name>
    <dbReference type="NCBI Taxonomy" id="197479"/>
    <lineage>
        <taxon>Bacteria</taxon>
        <taxon>Pseudomonadati</taxon>
        <taxon>Pseudomonadota</taxon>
        <taxon>Gammaproteobacteria</taxon>
        <taxon>Oceanospirillales</taxon>
        <taxon>Terasakiispira</taxon>
    </lineage>
</organism>
<dbReference type="EMBL" id="MDTQ01000001">
    <property type="protein sequence ID" value="ODC04712.1"/>
    <property type="molecule type" value="Genomic_DNA"/>
</dbReference>
<name>A0A1E2VCY3_9GAMM</name>
<comment type="caution">
    <text evidence="1">The sequence shown here is derived from an EMBL/GenBank/DDBJ whole genome shotgun (WGS) entry which is preliminary data.</text>
</comment>
<evidence type="ECO:0000313" key="1">
    <source>
        <dbReference type="EMBL" id="ODC04712.1"/>
    </source>
</evidence>
<proteinExistence type="predicted"/>
<dbReference type="OrthoDB" id="195194at2"/>
<dbReference type="STRING" id="197479.BFW38_15425"/>
<gene>
    <name evidence="1" type="ORF">BFW38_15425</name>
</gene>
<evidence type="ECO:0000313" key="2">
    <source>
        <dbReference type="Proteomes" id="UP000094291"/>
    </source>
</evidence>
<sequence length="120" mass="13381">MTDAYEPDTPETRRARLNLETARISWRELEKFHARGQVVQVAPEMDLVEVGAALIEDDSPRVKAWMTQGLMGSVADSDAHRWHHEETLVWSLVVAPWVLVQSQRVDSSAAPSTESTGDAV</sequence>
<dbReference type="Pfam" id="PF10052">
    <property type="entry name" value="DUF2288"/>
    <property type="match status" value="1"/>
</dbReference>
<dbReference type="RefSeq" id="WP_068999696.1">
    <property type="nucleotide sequence ID" value="NZ_MDTQ01000001.1"/>
</dbReference>
<accession>A0A1E2VCY3</accession>
<keyword evidence="2" id="KW-1185">Reference proteome</keyword>
<protein>
    <recommendedName>
        <fullName evidence="3">DUF2288 domain-containing protein</fullName>
    </recommendedName>
</protein>
<dbReference type="Proteomes" id="UP000094291">
    <property type="component" value="Unassembled WGS sequence"/>
</dbReference>
<dbReference type="AlphaFoldDB" id="A0A1E2VCY3"/>
<dbReference type="InterPro" id="IPR018741">
    <property type="entry name" value="DUF2288"/>
</dbReference>